<name>A0A139W9B1_TRICA</name>
<dbReference type="EMBL" id="KQ972609">
    <property type="protein sequence ID" value="KXZ75851.1"/>
    <property type="molecule type" value="Genomic_DNA"/>
</dbReference>
<keyword evidence="3" id="KW-1185">Reference proteome</keyword>
<feature type="compositionally biased region" description="Basic residues" evidence="1">
    <location>
        <begin position="10"/>
        <end position="23"/>
    </location>
</feature>
<accession>A0A139W9B1</accession>
<evidence type="ECO:0000313" key="3">
    <source>
        <dbReference type="Proteomes" id="UP000007266"/>
    </source>
</evidence>
<evidence type="ECO:0000256" key="1">
    <source>
        <dbReference type="SAM" id="MobiDB-lite"/>
    </source>
</evidence>
<dbReference type="Proteomes" id="UP000007266">
    <property type="component" value="Unassembled WGS sequence"/>
</dbReference>
<evidence type="ECO:0000313" key="2">
    <source>
        <dbReference type="EMBL" id="KXZ75851.1"/>
    </source>
</evidence>
<reference evidence="2 3" key="1">
    <citation type="journal article" date="2008" name="Nature">
        <title>The genome of the model beetle and pest Tribolium castaneum.</title>
        <authorList>
            <consortium name="Tribolium Genome Sequencing Consortium"/>
            <person name="Richards S."/>
            <person name="Gibbs R.A."/>
            <person name="Weinstock G.M."/>
            <person name="Brown S.J."/>
            <person name="Denell R."/>
            <person name="Beeman R.W."/>
            <person name="Gibbs R."/>
            <person name="Beeman R.W."/>
            <person name="Brown S.J."/>
            <person name="Bucher G."/>
            <person name="Friedrich M."/>
            <person name="Grimmelikhuijzen C.J."/>
            <person name="Klingler M."/>
            <person name="Lorenzen M."/>
            <person name="Richards S."/>
            <person name="Roth S."/>
            <person name="Schroder R."/>
            <person name="Tautz D."/>
            <person name="Zdobnov E.M."/>
            <person name="Muzny D."/>
            <person name="Gibbs R.A."/>
            <person name="Weinstock G.M."/>
            <person name="Attaway T."/>
            <person name="Bell S."/>
            <person name="Buhay C.J."/>
            <person name="Chandrabose M.N."/>
            <person name="Chavez D."/>
            <person name="Clerk-Blankenburg K.P."/>
            <person name="Cree A."/>
            <person name="Dao M."/>
            <person name="Davis C."/>
            <person name="Chacko J."/>
            <person name="Dinh H."/>
            <person name="Dugan-Rocha S."/>
            <person name="Fowler G."/>
            <person name="Garner T.T."/>
            <person name="Garnes J."/>
            <person name="Gnirke A."/>
            <person name="Hawes A."/>
            <person name="Hernandez J."/>
            <person name="Hines S."/>
            <person name="Holder M."/>
            <person name="Hume J."/>
            <person name="Jhangiani S.N."/>
            <person name="Joshi V."/>
            <person name="Khan Z.M."/>
            <person name="Jackson L."/>
            <person name="Kovar C."/>
            <person name="Kowis A."/>
            <person name="Lee S."/>
            <person name="Lewis L.R."/>
            <person name="Margolis J."/>
            <person name="Morgan M."/>
            <person name="Nazareth L.V."/>
            <person name="Nguyen N."/>
            <person name="Okwuonu G."/>
            <person name="Parker D."/>
            <person name="Richards S."/>
            <person name="Ruiz S.J."/>
            <person name="Santibanez J."/>
            <person name="Savard J."/>
            <person name="Scherer S.E."/>
            <person name="Schneider B."/>
            <person name="Sodergren E."/>
            <person name="Tautz D."/>
            <person name="Vattahil S."/>
            <person name="Villasana D."/>
            <person name="White C.S."/>
            <person name="Wright R."/>
            <person name="Park Y."/>
            <person name="Beeman R.W."/>
            <person name="Lord J."/>
            <person name="Oppert B."/>
            <person name="Lorenzen M."/>
            <person name="Brown S."/>
            <person name="Wang L."/>
            <person name="Savard J."/>
            <person name="Tautz D."/>
            <person name="Richards S."/>
            <person name="Weinstock G."/>
            <person name="Gibbs R.A."/>
            <person name="Liu Y."/>
            <person name="Worley K."/>
            <person name="Weinstock G."/>
            <person name="Elsik C.G."/>
            <person name="Reese J.T."/>
            <person name="Elhaik E."/>
            <person name="Landan G."/>
            <person name="Graur D."/>
            <person name="Arensburger P."/>
            <person name="Atkinson P."/>
            <person name="Beeman R.W."/>
            <person name="Beidler J."/>
            <person name="Brown S.J."/>
            <person name="Demuth J.P."/>
            <person name="Drury D.W."/>
            <person name="Du Y.Z."/>
            <person name="Fujiwara H."/>
            <person name="Lorenzen M."/>
            <person name="Maselli V."/>
            <person name="Osanai M."/>
            <person name="Park Y."/>
            <person name="Robertson H.M."/>
            <person name="Tu Z."/>
            <person name="Wang J.J."/>
            <person name="Wang S."/>
            <person name="Richards S."/>
            <person name="Song H."/>
            <person name="Zhang L."/>
            <person name="Sodergren E."/>
            <person name="Werner D."/>
            <person name="Stanke M."/>
            <person name="Morgenstern B."/>
            <person name="Solovyev V."/>
            <person name="Kosarev P."/>
            <person name="Brown G."/>
            <person name="Chen H.C."/>
            <person name="Ermolaeva O."/>
            <person name="Hlavina W."/>
            <person name="Kapustin Y."/>
            <person name="Kiryutin B."/>
            <person name="Kitts P."/>
            <person name="Maglott D."/>
            <person name="Pruitt K."/>
            <person name="Sapojnikov V."/>
            <person name="Souvorov A."/>
            <person name="Mackey A.J."/>
            <person name="Waterhouse R.M."/>
            <person name="Wyder S."/>
            <person name="Zdobnov E.M."/>
            <person name="Zdobnov E.M."/>
            <person name="Wyder S."/>
            <person name="Kriventseva E.V."/>
            <person name="Kadowaki T."/>
            <person name="Bork P."/>
            <person name="Aranda M."/>
            <person name="Bao R."/>
            <person name="Beermann A."/>
            <person name="Berns N."/>
            <person name="Bolognesi R."/>
            <person name="Bonneton F."/>
            <person name="Bopp D."/>
            <person name="Brown S.J."/>
            <person name="Bucher G."/>
            <person name="Butts T."/>
            <person name="Chaumot A."/>
            <person name="Denell R.E."/>
            <person name="Ferrier D.E."/>
            <person name="Friedrich M."/>
            <person name="Gordon C.M."/>
            <person name="Jindra M."/>
            <person name="Klingler M."/>
            <person name="Lan Q."/>
            <person name="Lattorff H.M."/>
            <person name="Laudet V."/>
            <person name="von Levetsow C."/>
            <person name="Liu Z."/>
            <person name="Lutz R."/>
            <person name="Lynch J.A."/>
            <person name="da Fonseca R.N."/>
            <person name="Posnien N."/>
            <person name="Reuter R."/>
            <person name="Roth S."/>
            <person name="Savard J."/>
            <person name="Schinko J.B."/>
            <person name="Schmitt C."/>
            <person name="Schoppmeier M."/>
            <person name="Schroder R."/>
            <person name="Shippy T.D."/>
            <person name="Simonnet F."/>
            <person name="Marques-Souza H."/>
            <person name="Tautz D."/>
            <person name="Tomoyasu Y."/>
            <person name="Trauner J."/>
            <person name="Van der Zee M."/>
            <person name="Vervoort M."/>
            <person name="Wittkopp N."/>
            <person name="Wimmer E.A."/>
            <person name="Yang X."/>
            <person name="Jones A.K."/>
            <person name="Sattelle D.B."/>
            <person name="Ebert P.R."/>
            <person name="Nelson D."/>
            <person name="Scott J.G."/>
            <person name="Beeman R.W."/>
            <person name="Muthukrishnan S."/>
            <person name="Kramer K.J."/>
            <person name="Arakane Y."/>
            <person name="Beeman R.W."/>
            <person name="Zhu Q."/>
            <person name="Hogenkamp D."/>
            <person name="Dixit R."/>
            <person name="Oppert B."/>
            <person name="Jiang H."/>
            <person name="Zou Z."/>
            <person name="Marshall J."/>
            <person name="Elpidina E."/>
            <person name="Vinokurov K."/>
            <person name="Oppert C."/>
            <person name="Zou Z."/>
            <person name="Evans J."/>
            <person name="Lu Z."/>
            <person name="Zhao P."/>
            <person name="Sumathipala N."/>
            <person name="Altincicek B."/>
            <person name="Vilcinskas A."/>
            <person name="Williams M."/>
            <person name="Hultmark D."/>
            <person name="Hetru C."/>
            <person name="Jiang H."/>
            <person name="Grimmelikhuijzen C.J."/>
            <person name="Hauser F."/>
            <person name="Cazzamali G."/>
            <person name="Williamson M."/>
            <person name="Park Y."/>
            <person name="Li B."/>
            <person name="Tanaka Y."/>
            <person name="Predel R."/>
            <person name="Neupert S."/>
            <person name="Schachtner J."/>
            <person name="Verleyen P."/>
            <person name="Raible F."/>
            <person name="Bork P."/>
            <person name="Friedrich M."/>
            <person name="Walden K.K."/>
            <person name="Robertson H.M."/>
            <person name="Angeli S."/>
            <person name="Foret S."/>
            <person name="Bucher G."/>
            <person name="Schuetz S."/>
            <person name="Maleszka R."/>
            <person name="Wimmer E.A."/>
            <person name="Beeman R.W."/>
            <person name="Lorenzen M."/>
            <person name="Tomoyasu Y."/>
            <person name="Miller S.C."/>
            <person name="Grossmann D."/>
            <person name="Bucher G."/>
        </authorList>
    </citation>
    <scope>NUCLEOTIDE SEQUENCE [LARGE SCALE GENOMIC DNA]</scope>
    <source>
        <strain evidence="2 3">Georgia GA2</strain>
    </source>
</reference>
<feature type="region of interest" description="Disordered" evidence="1">
    <location>
        <begin position="1"/>
        <end position="35"/>
    </location>
</feature>
<proteinExistence type="predicted"/>
<reference evidence="2 3" key="2">
    <citation type="journal article" date="2010" name="Nucleic Acids Res.">
        <title>BeetleBase in 2010: revisions to provide comprehensive genomic information for Tribolium castaneum.</title>
        <authorList>
            <person name="Kim H.S."/>
            <person name="Murphy T."/>
            <person name="Xia J."/>
            <person name="Caragea D."/>
            <person name="Park Y."/>
            <person name="Beeman R.W."/>
            <person name="Lorenzen M.D."/>
            <person name="Butcher S."/>
            <person name="Manak J.R."/>
            <person name="Brown S.J."/>
        </authorList>
    </citation>
    <scope>NUCLEOTIDE SEQUENCE [LARGE SCALE GENOMIC DNA]</scope>
    <source>
        <strain evidence="2 3">Georgia GA2</strain>
    </source>
</reference>
<organism evidence="2 3">
    <name type="scientific">Tribolium castaneum</name>
    <name type="common">Red flour beetle</name>
    <dbReference type="NCBI Taxonomy" id="7070"/>
    <lineage>
        <taxon>Eukaryota</taxon>
        <taxon>Metazoa</taxon>
        <taxon>Ecdysozoa</taxon>
        <taxon>Arthropoda</taxon>
        <taxon>Hexapoda</taxon>
        <taxon>Insecta</taxon>
        <taxon>Pterygota</taxon>
        <taxon>Neoptera</taxon>
        <taxon>Endopterygota</taxon>
        <taxon>Coleoptera</taxon>
        <taxon>Polyphaga</taxon>
        <taxon>Cucujiformia</taxon>
        <taxon>Tenebrionidae</taxon>
        <taxon>Tenebrionidae incertae sedis</taxon>
        <taxon>Tribolium</taxon>
    </lineage>
</organism>
<dbReference type="AlphaFoldDB" id="A0A139W9B1"/>
<gene>
    <name evidence="2" type="primary">AUGUSTUS-3.0.2_31698</name>
    <name evidence="2" type="ORF">TcasGA2_TC031698</name>
</gene>
<dbReference type="InParanoid" id="A0A139W9B1"/>
<protein>
    <submittedName>
        <fullName evidence="2">Uncharacterized protein</fullName>
    </submittedName>
</protein>
<sequence>MTLVNIKGSSQKKKGRWKGKNPRKGSLLIGSSHTF</sequence>